<dbReference type="InterPro" id="IPR023635">
    <property type="entry name" value="Peptide_deformylase"/>
</dbReference>
<comment type="similarity">
    <text evidence="1 2">Belongs to the polypeptide deformylase family.</text>
</comment>
<dbReference type="PRINTS" id="PR01576">
    <property type="entry name" value="PDEFORMYLASE"/>
</dbReference>
<evidence type="ECO:0000313" key="4">
    <source>
        <dbReference type="Proteomes" id="UP001360424"/>
    </source>
</evidence>
<dbReference type="Gene3D" id="3.90.45.10">
    <property type="entry name" value="Peptide deformylase"/>
    <property type="match status" value="1"/>
</dbReference>
<evidence type="ECO:0000256" key="2">
    <source>
        <dbReference type="HAMAP-Rule" id="MF_00163"/>
    </source>
</evidence>
<dbReference type="GO" id="GO:0042586">
    <property type="term" value="F:peptide deformylase activity"/>
    <property type="evidence" value="ECO:0007669"/>
    <property type="project" value="UniProtKB-EC"/>
</dbReference>
<proteinExistence type="inferred from homology"/>
<feature type="active site" evidence="2">
    <location>
        <position position="136"/>
    </location>
</feature>
<keyword evidence="2" id="KW-0648">Protein biosynthesis</keyword>
<feature type="binding site" evidence="2">
    <location>
        <position position="139"/>
    </location>
    <ligand>
        <name>Fe cation</name>
        <dbReference type="ChEBI" id="CHEBI:24875"/>
    </ligand>
</feature>
<dbReference type="PANTHER" id="PTHR10458:SF22">
    <property type="entry name" value="PEPTIDE DEFORMYLASE"/>
    <property type="match status" value="1"/>
</dbReference>
<dbReference type="Pfam" id="PF01327">
    <property type="entry name" value="Pep_deformylase"/>
    <property type="match status" value="1"/>
</dbReference>
<sequence length="172" mass="19874">MAVRDIMYCVKNDEQLRRVSKPVLNFNDSLQILIEDMFETMYKFNGIGLSAPQVGKNIRLFVVDIFKKKGDQFVLINPEIIKSKGITDSYEGCLSIPGVHAWIVRSKEITVRALDRFGVYFEKSVNGLLAECFQHEIDHLDGKLFIDFLSPLKQFLVRKKIKNILKNSKKYL</sequence>
<organism evidence="3 4">
    <name type="scientific">Candidatus Legionella polyplacis</name>
    <dbReference type="NCBI Taxonomy" id="2005262"/>
    <lineage>
        <taxon>Bacteria</taxon>
        <taxon>Pseudomonadati</taxon>
        <taxon>Pseudomonadota</taxon>
        <taxon>Gammaproteobacteria</taxon>
        <taxon>Legionellales</taxon>
        <taxon>Legionellaceae</taxon>
        <taxon>Legionella</taxon>
    </lineage>
</organism>
<feature type="binding site" evidence="2">
    <location>
        <position position="135"/>
    </location>
    <ligand>
        <name>Fe cation</name>
        <dbReference type="ChEBI" id="CHEBI:24875"/>
    </ligand>
</feature>
<dbReference type="NCBIfam" id="NF001159">
    <property type="entry name" value="PRK00150.1-3"/>
    <property type="match status" value="1"/>
</dbReference>
<protein>
    <recommendedName>
        <fullName evidence="2">Peptide deformylase</fullName>
        <shortName evidence="2">PDF</shortName>
        <ecNumber evidence="2">3.5.1.88</ecNumber>
    </recommendedName>
    <alternativeName>
        <fullName evidence="2">Polypeptide deformylase</fullName>
    </alternativeName>
</protein>
<comment type="function">
    <text evidence="2">Removes the formyl group from the N-terminal Met of newly synthesized proteins. Requires at least a dipeptide for an efficient rate of reaction. N-terminal L-methionine is a prerequisite for activity but the enzyme has broad specificity at other positions.</text>
</comment>
<keyword evidence="2 3" id="KW-0378">Hydrolase</keyword>
<evidence type="ECO:0000313" key="3">
    <source>
        <dbReference type="EMBL" id="WWR12181.1"/>
    </source>
</evidence>
<evidence type="ECO:0000256" key="1">
    <source>
        <dbReference type="ARBA" id="ARBA00010759"/>
    </source>
</evidence>
<dbReference type="CDD" id="cd00487">
    <property type="entry name" value="Pep_deformylase"/>
    <property type="match status" value="1"/>
</dbReference>
<feature type="binding site" evidence="2">
    <location>
        <position position="93"/>
    </location>
    <ligand>
        <name>Fe cation</name>
        <dbReference type="ChEBI" id="CHEBI:24875"/>
    </ligand>
</feature>
<dbReference type="HAMAP" id="MF_00163">
    <property type="entry name" value="Pep_deformylase"/>
    <property type="match status" value="1"/>
</dbReference>
<name>A0ABZ2H0A0_9GAMM</name>
<accession>A0ABZ2H0A0</accession>
<dbReference type="SUPFAM" id="SSF56420">
    <property type="entry name" value="Peptide deformylase"/>
    <property type="match status" value="1"/>
</dbReference>
<dbReference type="InterPro" id="IPR036821">
    <property type="entry name" value="Peptide_deformylase_sf"/>
</dbReference>
<keyword evidence="4" id="KW-1185">Reference proteome</keyword>
<dbReference type="NCBIfam" id="TIGR00079">
    <property type="entry name" value="pept_deformyl"/>
    <property type="match status" value="1"/>
</dbReference>
<keyword evidence="2" id="KW-0408">Iron</keyword>
<comment type="cofactor">
    <cofactor evidence="2">
        <name>Fe(2+)</name>
        <dbReference type="ChEBI" id="CHEBI:29033"/>
    </cofactor>
    <text evidence="2">Binds 1 Fe(2+) ion.</text>
</comment>
<comment type="catalytic activity">
    <reaction evidence="2">
        <text>N-terminal N-formyl-L-methionyl-[peptide] + H2O = N-terminal L-methionyl-[peptide] + formate</text>
        <dbReference type="Rhea" id="RHEA:24420"/>
        <dbReference type="Rhea" id="RHEA-COMP:10639"/>
        <dbReference type="Rhea" id="RHEA-COMP:10640"/>
        <dbReference type="ChEBI" id="CHEBI:15377"/>
        <dbReference type="ChEBI" id="CHEBI:15740"/>
        <dbReference type="ChEBI" id="CHEBI:49298"/>
        <dbReference type="ChEBI" id="CHEBI:64731"/>
        <dbReference type="EC" id="3.5.1.88"/>
    </reaction>
</comment>
<dbReference type="EMBL" id="CP135136">
    <property type="protein sequence ID" value="WWR12181.1"/>
    <property type="molecule type" value="Genomic_DNA"/>
</dbReference>
<keyword evidence="2" id="KW-0479">Metal-binding</keyword>
<gene>
    <name evidence="2 3" type="primary">def</name>
    <name evidence="3" type="ORF">RQL38_00925</name>
</gene>
<reference evidence="3" key="1">
    <citation type="submission" date="2023-09" db="EMBL/GenBank/DDBJ databases">
        <title>Genomes of two closely related lineages of the louse Polyplax serrata with different host specificities.</title>
        <authorList>
            <person name="Martinu J."/>
            <person name="Tarabai H."/>
            <person name="Stefka J."/>
            <person name="Hypsa V."/>
        </authorList>
    </citation>
    <scope>NUCLEOTIDE SEQUENCE [LARGE SCALE GENOMIC DNA]</scope>
    <source>
        <strain evidence="3">HR10_N</strain>
    </source>
</reference>
<dbReference type="RefSeq" id="WP_338521863.1">
    <property type="nucleotide sequence ID" value="NZ_CP135136.1"/>
</dbReference>
<dbReference type="EC" id="3.5.1.88" evidence="2"/>
<dbReference type="PIRSF" id="PIRSF004749">
    <property type="entry name" value="Pep_def"/>
    <property type="match status" value="1"/>
</dbReference>
<dbReference type="PANTHER" id="PTHR10458">
    <property type="entry name" value="PEPTIDE DEFORMYLASE"/>
    <property type="match status" value="1"/>
</dbReference>
<dbReference type="Proteomes" id="UP001360424">
    <property type="component" value="Chromosome"/>
</dbReference>